<feature type="domain" description="HTH cro/C1-type" evidence="2">
    <location>
        <begin position="41"/>
        <end position="86"/>
    </location>
</feature>
<dbReference type="RefSeq" id="WP_210045161.1">
    <property type="nucleotide sequence ID" value="NZ_JBHLVU010000013.1"/>
</dbReference>
<dbReference type="CDD" id="cd00093">
    <property type="entry name" value="HTH_XRE"/>
    <property type="match status" value="1"/>
</dbReference>
<dbReference type="Pfam" id="PF01381">
    <property type="entry name" value="HTH_3"/>
    <property type="match status" value="1"/>
</dbReference>
<comment type="caution">
    <text evidence="3">The sequence shown here is derived from an EMBL/GenBank/DDBJ whole genome shotgun (WGS) entry which is preliminary data.</text>
</comment>
<accession>A0ABS7BZ59</accession>
<dbReference type="Proteomes" id="UP001519887">
    <property type="component" value="Unassembled WGS sequence"/>
</dbReference>
<organism evidence="3 4">
    <name type="scientific">Paenibacillus sepulcri</name>
    <dbReference type="NCBI Taxonomy" id="359917"/>
    <lineage>
        <taxon>Bacteria</taxon>
        <taxon>Bacillati</taxon>
        <taxon>Bacillota</taxon>
        <taxon>Bacilli</taxon>
        <taxon>Bacillales</taxon>
        <taxon>Paenibacillaceae</taxon>
        <taxon>Paenibacillus</taxon>
    </lineage>
</organism>
<evidence type="ECO:0000259" key="2">
    <source>
        <dbReference type="PROSITE" id="PS50943"/>
    </source>
</evidence>
<reference evidence="3 4" key="1">
    <citation type="submission" date="2021-07" db="EMBL/GenBank/DDBJ databases">
        <title>Paenibacillus radiodurans sp. nov., isolated from the southeastern edge of Tengger Desert.</title>
        <authorList>
            <person name="Zhang G."/>
        </authorList>
    </citation>
    <scope>NUCLEOTIDE SEQUENCE [LARGE SCALE GENOMIC DNA]</scope>
    <source>
        <strain evidence="3 4">CCM 7311</strain>
    </source>
</reference>
<keyword evidence="1" id="KW-0175">Coiled coil</keyword>
<dbReference type="InterPro" id="IPR001387">
    <property type="entry name" value="Cro/C1-type_HTH"/>
</dbReference>
<proteinExistence type="predicted"/>
<name>A0ABS7BZ59_9BACL</name>
<dbReference type="SMART" id="SM00530">
    <property type="entry name" value="HTH_XRE"/>
    <property type="match status" value="1"/>
</dbReference>
<dbReference type="PROSITE" id="PS50943">
    <property type="entry name" value="HTH_CROC1"/>
    <property type="match status" value="1"/>
</dbReference>
<dbReference type="Gene3D" id="1.10.260.40">
    <property type="entry name" value="lambda repressor-like DNA-binding domains"/>
    <property type="match status" value="1"/>
</dbReference>
<evidence type="ECO:0000256" key="1">
    <source>
        <dbReference type="SAM" id="Coils"/>
    </source>
</evidence>
<dbReference type="EMBL" id="JAHZIK010000125">
    <property type="protein sequence ID" value="MBW7453860.1"/>
    <property type="molecule type" value="Genomic_DNA"/>
</dbReference>
<evidence type="ECO:0000313" key="3">
    <source>
        <dbReference type="EMBL" id="MBW7453860.1"/>
    </source>
</evidence>
<keyword evidence="4" id="KW-1185">Reference proteome</keyword>
<feature type="coiled-coil region" evidence="1">
    <location>
        <begin position="123"/>
        <end position="150"/>
    </location>
</feature>
<sequence length="151" mass="17204">MDETKLCYYKGRVNQGVTLEVELNSFALFFSELRENSGYKSQRELAEKSGISHSTINRIEAGTHKVSPETLKALAPYLKNTSYEELMKKAGYVDDESTSSHNRTNIGEMSFYGGPDAYSQDEIEVMEAALKAYREQKEKLLKQNKKKQTED</sequence>
<gene>
    <name evidence="3" type="ORF">K0U00_07400</name>
</gene>
<evidence type="ECO:0000313" key="4">
    <source>
        <dbReference type="Proteomes" id="UP001519887"/>
    </source>
</evidence>
<protein>
    <submittedName>
        <fullName evidence="3">Helix-turn-helix domain-containing protein</fullName>
    </submittedName>
</protein>
<dbReference type="SUPFAM" id="SSF47413">
    <property type="entry name" value="lambda repressor-like DNA-binding domains"/>
    <property type="match status" value="1"/>
</dbReference>
<dbReference type="InterPro" id="IPR010982">
    <property type="entry name" value="Lambda_DNA-bd_dom_sf"/>
</dbReference>